<comment type="catalytic activity">
    <reaction evidence="7">
        <text>3-hydroxy-2-methylpropanoate + NAD(+) = 2-methyl-3-oxopropanoate + NADH + H(+)</text>
        <dbReference type="Rhea" id="RHEA:17681"/>
        <dbReference type="ChEBI" id="CHEBI:11805"/>
        <dbReference type="ChEBI" id="CHEBI:15378"/>
        <dbReference type="ChEBI" id="CHEBI:57540"/>
        <dbReference type="ChEBI" id="CHEBI:57700"/>
        <dbReference type="ChEBI" id="CHEBI:57945"/>
        <dbReference type="EC" id="1.1.1.31"/>
    </reaction>
</comment>
<keyword evidence="10" id="KW-1185">Reference proteome</keyword>
<dbReference type="InterPro" id="IPR006115">
    <property type="entry name" value="6PGDH_NADP-bd"/>
</dbReference>
<dbReference type="PANTHER" id="PTHR22981:SF7">
    <property type="entry name" value="3-HYDROXYISOBUTYRATE DEHYDROGENASE, MITOCHONDRIAL"/>
    <property type="match status" value="1"/>
</dbReference>
<comment type="pathway">
    <text evidence="1">Amino-acid degradation; L-valine degradation.</text>
</comment>
<keyword evidence="5" id="KW-0560">Oxidoreductase</keyword>
<gene>
    <name evidence="9" type="ORF">NQ317_014912</name>
</gene>
<evidence type="ECO:0000256" key="6">
    <source>
        <dbReference type="ARBA" id="ARBA00023027"/>
    </source>
</evidence>
<dbReference type="EC" id="1.1.1.31" evidence="3"/>
<evidence type="ECO:0000256" key="2">
    <source>
        <dbReference type="ARBA" id="ARBA00006013"/>
    </source>
</evidence>
<evidence type="ECO:0000256" key="5">
    <source>
        <dbReference type="ARBA" id="ARBA00023002"/>
    </source>
</evidence>
<evidence type="ECO:0000313" key="9">
    <source>
        <dbReference type="EMBL" id="KAJ8969897.1"/>
    </source>
</evidence>
<dbReference type="Proteomes" id="UP001162164">
    <property type="component" value="Unassembled WGS sequence"/>
</dbReference>
<accession>A0ABQ9IZI9</accession>
<evidence type="ECO:0000313" key="10">
    <source>
        <dbReference type="Proteomes" id="UP001162164"/>
    </source>
</evidence>
<comment type="caution">
    <text evidence="9">The sequence shown here is derived from an EMBL/GenBank/DDBJ whole genome shotgun (WGS) entry which is preliminary data.</text>
</comment>
<dbReference type="PROSITE" id="PS00895">
    <property type="entry name" value="3_HYDROXYISOBUT_DH"/>
    <property type="match status" value="1"/>
</dbReference>
<evidence type="ECO:0000259" key="8">
    <source>
        <dbReference type="Pfam" id="PF03446"/>
    </source>
</evidence>
<keyword evidence="6" id="KW-0520">NAD</keyword>
<evidence type="ECO:0000256" key="4">
    <source>
        <dbReference type="ARBA" id="ARBA00022456"/>
    </source>
</evidence>
<organism evidence="9 10">
    <name type="scientific">Molorchus minor</name>
    <dbReference type="NCBI Taxonomy" id="1323400"/>
    <lineage>
        <taxon>Eukaryota</taxon>
        <taxon>Metazoa</taxon>
        <taxon>Ecdysozoa</taxon>
        <taxon>Arthropoda</taxon>
        <taxon>Hexapoda</taxon>
        <taxon>Insecta</taxon>
        <taxon>Pterygota</taxon>
        <taxon>Neoptera</taxon>
        <taxon>Endopterygota</taxon>
        <taxon>Coleoptera</taxon>
        <taxon>Polyphaga</taxon>
        <taxon>Cucujiformia</taxon>
        <taxon>Chrysomeloidea</taxon>
        <taxon>Cerambycidae</taxon>
        <taxon>Lamiinae</taxon>
        <taxon>Monochamini</taxon>
        <taxon>Molorchus</taxon>
    </lineage>
</organism>
<keyword evidence="4" id="KW-0101">Branched-chain amino acid catabolism</keyword>
<protein>
    <recommendedName>
        <fullName evidence="3">3-hydroxyisobutyrate dehydrogenase</fullName>
        <ecNumber evidence="3">1.1.1.31</ecNumber>
    </recommendedName>
</protein>
<proteinExistence type="inferred from homology"/>
<evidence type="ECO:0000256" key="3">
    <source>
        <dbReference type="ARBA" id="ARBA00012991"/>
    </source>
</evidence>
<comment type="similarity">
    <text evidence="2">Belongs to the HIBADH-related family. 3-hydroxyisobutyrate dehydrogenase subfamily.</text>
</comment>
<evidence type="ECO:0000256" key="1">
    <source>
        <dbReference type="ARBA" id="ARBA00005109"/>
    </source>
</evidence>
<name>A0ABQ9IZI9_9CUCU</name>
<dbReference type="Pfam" id="PF03446">
    <property type="entry name" value="NAD_binding_2"/>
    <property type="match status" value="1"/>
</dbReference>
<dbReference type="SUPFAM" id="SSF51735">
    <property type="entry name" value="NAD(P)-binding Rossmann-fold domains"/>
    <property type="match status" value="1"/>
</dbReference>
<reference evidence="9" key="1">
    <citation type="journal article" date="2023" name="Insect Mol. Biol.">
        <title>Genome sequencing provides insights into the evolution of gene families encoding plant cell wall-degrading enzymes in longhorned beetles.</title>
        <authorList>
            <person name="Shin N.R."/>
            <person name="Okamura Y."/>
            <person name="Kirsch R."/>
            <person name="Pauchet Y."/>
        </authorList>
    </citation>
    <scope>NUCLEOTIDE SEQUENCE</scope>
    <source>
        <strain evidence="9">MMC_N1</strain>
    </source>
</reference>
<dbReference type="EMBL" id="JAPWTJ010001695">
    <property type="protein sequence ID" value="KAJ8969897.1"/>
    <property type="molecule type" value="Genomic_DNA"/>
</dbReference>
<evidence type="ECO:0000256" key="7">
    <source>
        <dbReference type="ARBA" id="ARBA00049197"/>
    </source>
</evidence>
<dbReference type="Gene3D" id="3.40.50.720">
    <property type="entry name" value="NAD(P)-binding Rossmann-like Domain"/>
    <property type="match status" value="1"/>
</dbReference>
<dbReference type="InterPro" id="IPR002204">
    <property type="entry name" value="3-OH-isobutyrate_DH-rel_CS"/>
</dbReference>
<sequence>MRRNESHIAFVGLGNMGARMAKNLIKHGKKVNVYDINPSAVTALEQAKPCNSPAEAASGASLVFTMLPNGEIVKEAILGDNGIFKEISKNALLVDCSTVEPRVAQELHSISKKNYIRFLDAPVSGGIVGAEAATLTFMVGGDKDSVNEITPVLLHMGSTVHYCGNVGNGQIAKICNNLVLVEIVTSTTGIYSTSISHCLEVGEMLLTDELSSFEVEGCGEKLRKVVMLLQGVAVCFKRF</sequence>
<dbReference type="PANTHER" id="PTHR22981">
    <property type="entry name" value="3-HYDROXYISOBUTYRATE DEHYDROGENASE-RELATED"/>
    <property type="match status" value="1"/>
</dbReference>
<dbReference type="InterPro" id="IPR036291">
    <property type="entry name" value="NAD(P)-bd_dom_sf"/>
</dbReference>
<feature type="domain" description="6-phosphogluconate dehydrogenase NADP-binding" evidence="8">
    <location>
        <begin position="8"/>
        <end position="164"/>
    </location>
</feature>